<dbReference type="SUPFAM" id="SSF57567">
    <property type="entry name" value="Serine protease inhibitors"/>
    <property type="match status" value="3"/>
</dbReference>
<evidence type="ECO:0000256" key="1">
    <source>
        <dbReference type="ARBA" id="ARBA00004613"/>
    </source>
</evidence>
<dbReference type="PROSITE" id="PS01185">
    <property type="entry name" value="CTCK_1"/>
    <property type="match status" value="1"/>
</dbReference>
<feature type="domain" description="CTCK" evidence="11">
    <location>
        <begin position="3175"/>
        <end position="3274"/>
    </location>
</feature>
<evidence type="ECO:0008006" key="16">
    <source>
        <dbReference type="Google" id="ProtNLM"/>
    </source>
</evidence>
<accession>A0A665UL30</accession>
<feature type="region of interest" description="Disordered" evidence="9">
    <location>
        <begin position="2316"/>
        <end position="2358"/>
    </location>
</feature>
<dbReference type="Pfam" id="PF01826">
    <property type="entry name" value="TIL"/>
    <property type="match status" value="1"/>
</dbReference>
<dbReference type="InterPro" id="IPR002919">
    <property type="entry name" value="TIL_dom"/>
</dbReference>
<feature type="domain" description="VWFD" evidence="13">
    <location>
        <begin position="40"/>
        <end position="210"/>
    </location>
</feature>
<dbReference type="SMART" id="SM00214">
    <property type="entry name" value="VWC"/>
    <property type="match status" value="4"/>
</dbReference>
<dbReference type="InterPro" id="IPR050780">
    <property type="entry name" value="Mucin_vWF_Thrombospondin_sf"/>
</dbReference>
<reference evidence="14" key="3">
    <citation type="submission" date="2025-09" db="UniProtKB">
        <authorList>
            <consortium name="Ensembl"/>
        </authorList>
    </citation>
    <scope>IDENTIFICATION</scope>
</reference>
<dbReference type="PANTHER" id="PTHR11339">
    <property type="entry name" value="EXTRACELLULAR MATRIX GLYCOPROTEIN RELATED"/>
    <property type="match status" value="1"/>
</dbReference>
<reference evidence="14" key="2">
    <citation type="submission" date="2025-08" db="UniProtKB">
        <authorList>
            <consortium name="Ensembl"/>
        </authorList>
    </citation>
    <scope>IDENTIFICATION</scope>
</reference>
<evidence type="ECO:0000259" key="12">
    <source>
        <dbReference type="PROSITE" id="PS50184"/>
    </source>
</evidence>
<evidence type="ECO:0000256" key="10">
    <source>
        <dbReference type="SAM" id="SignalP"/>
    </source>
</evidence>
<dbReference type="InterPro" id="IPR036084">
    <property type="entry name" value="Ser_inhib-like_sf"/>
</dbReference>
<feature type="region of interest" description="Disordered" evidence="9">
    <location>
        <begin position="1403"/>
        <end position="1462"/>
    </location>
</feature>
<feature type="region of interest" description="Disordered" evidence="9">
    <location>
        <begin position="2124"/>
        <end position="2206"/>
    </location>
</feature>
<evidence type="ECO:0000256" key="4">
    <source>
        <dbReference type="ARBA" id="ARBA00022737"/>
    </source>
</evidence>
<feature type="domain" description="VWFC" evidence="12">
    <location>
        <begin position="3110"/>
        <end position="3181"/>
    </location>
</feature>
<keyword evidence="6" id="KW-1015">Disulfide bond</keyword>
<feature type="region of interest" description="Disordered" evidence="9">
    <location>
        <begin position="1736"/>
        <end position="1828"/>
    </location>
</feature>
<dbReference type="OMA" id="TTTHANC"/>
<dbReference type="GO" id="GO:0005576">
    <property type="term" value="C:extracellular region"/>
    <property type="evidence" value="ECO:0007669"/>
    <property type="project" value="UniProtKB-SubCell"/>
</dbReference>
<gene>
    <name evidence="14" type="primary">LOC115056322</name>
</gene>
<feature type="domain" description="VWFD" evidence="13">
    <location>
        <begin position="2822"/>
        <end position="3005"/>
    </location>
</feature>
<proteinExistence type="predicted"/>
<feature type="chain" id="PRO_5025327795" description="Mucin 5.1, oligomeric mucus/gel-forming" evidence="10">
    <location>
        <begin position="31"/>
        <end position="3292"/>
    </location>
</feature>
<keyword evidence="5" id="KW-0186">Copper</keyword>
<keyword evidence="4" id="KW-0677">Repeat</keyword>
<feature type="region of interest" description="Disordered" evidence="9">
    <location>
        <begin position="2720"/>
        <end position="2758"/>
    </location>
</feature>
<feature type="domain" description="VWFD" evidence="13">
    <location>
        <begin position="386"/>
        <end position="556"/>
    </location>
</feature>
<evidence type="ECO:0000259" key="11">
    <source>
        <dbReference type="PROSITE" id="PS01225"/>
    </source>
</evidence>
<feature type="region of interest" description="Disordered" evidence="9">
    <location>
        <begin position="2384"/>
        <end position="2406"/>
    </location>
</feature>
<evidence type="ECO:0000256" key="5">
    <source>
        <dbReference type="ARBA" id="ARBA00023008"/>
    </source>
</evidence>
<dbReference type="SMART" id="SM00832">
    <property type="entry name" value="C8"/>
    <property type="match status" value="4"/>
</dbReference>
<dbReference type="FunFam" id="2.10.25.10:FF:000153">
    <property type="entry name" value="MUC5B isoform 1"/>
    <property type="match status" value="1"/>
</dbReference>
<dbReference type="Pfam" id="PF13330">
    <property type="entry name" value="Mucin2_WxxW"/>
    <property type="match status" value="6"/>
</dbReference>
<keyword evidence="3 10" id="KW-0732">Signal</keyword>
<feature type="domain" description="VWFD" evidence="13">
    <location>
        <begin position="822"/>
        <end position="991"/>
    </location>
</feature>
<dbReference type="SMART" id="SM00216">
    <property type="entry name" value="VWD"/>
    <property type="match status" value="4"/>
</dbReference>
<dbReference type="CDD" id="cd19941">
    <property type="entry name" value="TIL"/>
    <property type="match status" value="3"/>
</dbReference>
<dbReference type="SMART" id="SM00215">
    <property type="entry name" value="VWC_out"/>
    <property type="match status" value="2"/>
</dbReference>
<feature type="signal peptide" evidence="10">
    <location>
        <begin position="1"/>
        <end position="30"/>
    </location>
</feature>
<keyword evidence="15" id="KW-1185">Reference proteome</keyword>
<dbReference type="PROSITE" id="PS51233">
    <property type="entry name" value="VWFD"/>
    <property type="match status" value="4"/>
</dbReference>
<protein>
    <recommendedName>
        <fullName evidence="16">Mucin 5.1, oligomeric mucus/gel-forming</fullName>
    </recommendedName>
</protein>
<dbReference type="PANTHER" id="PTHR11339:SF408">
    <property type="entry name" value="MUCIN-5B"/>
    <property type="match status" value="1"/>
</dbReference>
<dbReference type="Gene3D" id="2.10.25.10">
    <property type="entry name" value="Laminin"/>
    <property type="match status" value="2"/>
</dbReference>
<dbReference type="SMART" id="SM00041">
    <property type="entry name" value="CT"/>
    <property type="match status" value="1"/>
</dbReference>
<dbReference type="InterPro" id="IPR001007">
    <property type="entry name" value="VWF_dom"/>
</dbReference>
<keyword evidence="7" id="KW-0325">Glycoprotein</keyword>
<comment type="subcellular location">
    <subcellularLocation>
        <location evidence="1">Secreted</location>
    </subcellularLocation>
</comment>
<feature type="region of interest" description="Disordered" evidence="9">
    <location>
        <begin position="2575"/>
        <end position="2635"/>
    </location>
</feature>
<evidence type="ECO:0000313" key="14">
    <source>
        <dbReference type="Ensembl" id="ENSENLP00000020065.1"/>
    </source>
</evidence>
<organism evidence="14 15">
    <name type="scientific">Echeneis naucrates</name>
    <name type="common">Live sharksucker</name>
    <dbReference type="NCBI Taxonomy" id="173247"/>
    <lineage>
        <taxon>Eukaryota</taxon>
        <taxon>Metazoa</taxon>
        <taxon>Chordata</taxon>
        <taxon>Craniata</taxon>
        <taxon>Vertebrata</taxon>
        <taxon>Euteleostomi</taxon>
        <taxon>Actinopterygii</taxon>
        <taxon>Neopterygii</taxon>
        <taxon>Teleostei</taxon>
        <taxon>Neoteleostei</taxon>
        <taxon>Acanthomorphata</taxon>
        <taxon>Carangaria</taxon>
        <taxon>Carangiformes</taxon>
        <taxon>Echeneidae</taxon>
        <taxon>Echeneis</taxon>
    </lineage>
</organism>
<feature type="compositionally biased region" description="Low complexity" evidence="9">
    <location>
        <begin position="2720"/>
        <end position="2755"/>
    </location>
</feature>
<evidence type="ECO:0000256" key="6">
    <source>
        <dbReference type="ARBA" id="ARBA00023157"/>
    </source>
</evidence>
<evidence type="ECO:0000256" key="8">
    <source>
        <dbReference type="PROSITE-ProRule" id="PRU00039"/>
    </source>
</evidence>
<evidence type="ECO:0000259" key="13">
    <source>
        <dbReference type="PROSITE" id="PS51233"/>
    </source>
</evidence>
<evidence type="ECO:0000256" key="2">
    <source>
        <dbReference type="ARBA" id="ARBA00022525"/>
    </source>
</evidence>
<dbReference type="InterPro" id="IPR058753">
    <property type="entry name" value="TIL_OTOGL_Mucin"/>
</dbReference>
<name>A0A665UL30_ECHNA</name>
<feature type="region of interest" description="Disordered" evidence="9">
    <location>
        <begin position="1575"/>
        <end position="1598"/>
    </location>
</feature>
<sequence>TGNTRQLGTPTMALEWVISWLTLCLGLSLATTVELSHSNQFCSTWGNYHFRTFDGDFFQLPFNCNYIFTSHCEGSYEDFNIQIQRQEIDGVVTIQKVSMKLEGTVVEFVNNSVTVDEIPVTMPFSQAGISIEKSSSYVKIKAKLGLDIMWNQDDSLWVELNAKFKNKTCGLCGDFNGAQVYDEFINKGVSFTVEYYGEAWKVNGPTEICEEIPKAEQTCSSQKLLSGPAFMSCQNLIETDSFIQACAKDLCNCNSNSSSCLCSTVSEYSRQCAHAGGNPQQWKKAQLCGRSCPFNMEYKECGSPCTDTCSNPQRSLICEDHCIDGCFCPPGTVFDDVTQSGCVANEQCSCLHNAKPYKPGATYTKACHECTCTKGEWSCKDTGCPGICSILAGSHISTYDEKTYTFHGDCTYVLSKETNGTFSVLGDLVQCAKSDKSTCLTAVTLMLPKHMMIVVDANGQVFYNKLISQLPFILVVFQPSTFFIVIHTSYGLDLEIQLIPIMQVYIKVSVSNKGKLKGLCGDFNDVGTDDFKTANGLIEGTAGTFANTWRGRANCADVTTTVGDPCTLSTNTEKYANHWCSLLSDRNGTFAKCHSEVHPESYQSCIYDTCICENSEECMCAALSSYVHACAAVGVLLSEWRPSVCLKYISHCPSTFVYDYQMKSCGRTCRSLSQSDLTCGVEFTPVDGCGCAEGTYLNDKKECVPASQCPCYMGDTVIRPKQVVMLTGLPCCSSAKPGDKGVECQQSCQTLDTECVSTQCVSGCVCPAGLLSDGKRGCIKEEDCPCPYNGQSYNPGRTLTVDCNTCTCKNRKWECTDHECDGTCTIYGEGHYITFDEKKFSFRGDCGYILSQDYCGDGMNGTFRVQTESTTCGTTERICSSVIKLFLGNKEIILSKDDVKVIQQSKGVDIPYHIRTMGIYLVIEAKNGVVVIWNKETTLMVKLSSAFKGRVCGLCGNYDGNLKNDLTTRSKEVVVEAFEFGNSWKVSSTCSNANPQKNPCSLYSHRQAWAIKHCSIINSQVFAACHSKVDPESYYDACMRDTCACNSGGDCNCFCSAVATYAAHCNKAGACVRWRTPTICPLFCDYYNPDGRCDWHYEPCGRHCMKTCRNPTGVCSKEVPALEGCYPQCPPERSYLEENTMKCVPKVECGCYDDEGKHYAEGENIPSKENCQTCYCFSTKEQCRYDVQACTCLYKGHIYRYGEKIYDTHDGDGMCITAVCGKNGSITRKMKTCITTPPTPSTTAFTFVTPGKLVDITVHVKRPTTTPITERPTTTPITEKPSTATTVTDCFVCRWSDWINNHYPDPTQDGGDFEPLNKITDPNLNTCSKPLEIECRATQLKDAPLNALGQNVTCNSIDGFICRNKDQVQPSFCYDYEIRVKCCINNCGPTTTTTTITEKPTATTITEGPTTTTITEKPTTTPTTEQPTTSTITEKTTTTPITERPTTTPITERPTTTPITEKPSTATTVTDCFVCRWSDWINNHYPDPTQDGGDFEPLNKVTDPNLNTCSKPLEIECRATQLKDAPLNALGQNVTCNSIDGFICRNKDQVQPSFCYDYEIRVKCCINNCERPTTTPVTEKPTTTPVTEGHTTTTTTITEKPTATTITERPTTTPVTEKPSTATTVTDCFVCRWSDWINNHYPDPTQDGGDFEPLNKITDPNLNTCSKPLETECRATQLKDAPLNALGQNVTCNSIDGFICRNKDQVQPSFCYDYEIRVKCCINNCEPRTTPVTEKSTTTAITESPTTTTISEKPTTTTVTEGPTTTTTTITEKPTTTPTTERPTTTPITERPTTTPVTEKPTTTPVTEKPTTTLITERPTTTPVTEKPSTATTVTDCFVCRWSDWINNHYPDPTQDGGDFEPLNKITDPNLNTCSKPLETECRATQLKDAPLNALGQNVTCNSIDGFICRNKDQVQPSFCYDYEIRVKCCINTCGKSTTTTEKSPPTTTVTEKPTTTTTTITEKPTTTTVTEGPTTTTITEKPTTTTTTITEKPTTTTVTEGPTTTTITEKPTTTTTTITEKPTTTPTTERPTTPITERPTTTLITERPTTTPVTEKPTTTPVTEGPTTTTTTITEKPTATTITEGPTTTTITEKPTTTPTTEQPTTSTITEKTTTTLITERPTTTPVTEKPTTTPVTEGPTTTTTTITEKPTATTITEGPTTTTITEKPTTTPTTEQPTTSTITEKTTTTPITERPTTTPITEKPSTATTVTDCFVCRWSDWINNHYPDPTQDGGDFEPLNKITDPNLNTCSKPLEIECRATQLKDAPLNALGQNVTCNSIDGFICRNKDQVQPSFCYDYEIRVKCCINNCGKSTTTTEKSPPTTTVTEKPTTTTTTITEKPTTTTVTEGPTTTTTTITEKPTATTITEGPTTITITEKPTTTTTTITEKPTTTPTTERPTTPITERPTTTLITERPTTTPVTEKPTTTPVTEGHTTTTTTITEKPTATTITERPTTTPVTEKPSTATTVTDCFVCRWSDWINNHYPDPTQDGGDFEPLNKITDPNLNTCSKPLEIECRATQLKDAPLNALGQNVTCNSIDGFICRNKDQVQPSFCYDYEIRVKCCINNCGKSTTTTEKSPPTTTVTEKPTTTTTTITEKPTTTTVTEGPTTTRITERPTTTQITERHTTTTAAEEPTTTTVTQTASTTTTIITEKPIKEIACNSVFSLFFLTSFWSNCCVLPQIGSLMYNKTDGEGWCFTAYCSGSCIVEKLGRPCQTTTPSAPGTTTSGSVSTTQSGSTAASTFTGSTSPPSKDCPYLKPPRQHGESWKPNSCTTETCEGGKVITEHVPCESVTMTLCENGWLPVRVYDEGGCCFHYDCVCSGWGDPHFITFDGQYYSYQKNCTHVLVKEIVPQHNFTVLIDTESCHAAGTCAKALIVYYKEYVIILSQERIPTTVNKVSTVFINGKQVFPTYSNKDFIITSSVMDLFLRIPAIEAAVQFKGLFFSIELPFSLFHSNTEGQCGTCDNNRQNDCRLPNGQIHSSCSEMGSHWRVPDKNKQYCGKPSPTPKPTPTPEKPCKAGICEILTSKLFEKCHKVIPPKAFYEACKSDVCHKLNSTLGCSSLESYAMLCAEASVCVAWRNATNGECEYKCPKNKVYKPCGPIIEPTCNASINCVQSFKQLGETWQNGCQQCGCDRDTQVVQCKPLTCPTEEPVTCTKDGEVLVNRTVDCCQKLTCTPRDNCQVNKSTIRLKTKNCESISKVEIGSCGGSCGASSSMYSAESGKMMHLCSCCREMATSKKEVEMKCADGSKIKHQYISVDKCACHVTKCDEYMCWLAQVGRHKTTQFE</sequence>
<comment type="caution">
    <text evidence="8">Lacks conserved residue(s) required for the propagation of feature annotation.</text>
</comment>
<keyword evidence="2" id="KW-0964">Secreted</keyword>
<dbReference type="PROSITE" id="PS50184">
    <property type="entry name" value="VWFC_2"/>
    <property type="match status" value="1"/>
</dbReference>
<dbReference type="InterPro" id="IPR014853">
    <property type="entry name" value="VWF/SSPO/ZAN-like_Cys-rich_dom"/>
</dbReference>
<feature type="region of interest" description="Disordered" evidence="9">
    <location>
        <begin position="1938"/>
        <end position="2111"/>
    </location>
</feature>
<feature type="region of interest" description="Disordered" evidence="9">
    <location>
        <begin position="2420"/>
        <end position="2444"/>
    </location>
</feature>
<evidence type="ECO:0000256" key="3">
    <source>
        <dbReference type="ARBA" id="ARBA00022729"/>
    </source>
</evidence>
<reference evidence="14" key="1">
    <citation type="submission" date="2021-04" db="EMBL/GenBank/DDBJ databases">
        <authorList>
            <consortium name="Wellcome Sanger Institute Data Sharing"/>
        </authorList>
    </citation>
    <scope>NUCLEOTIDE SEQUENCE [LARGE SCALE GENOMIC DNA]</scope>
</reference>
<dbReference type="Proteomes" id="UP000472264">
    <property type="component" value="Chromosome 16"/>
</dbReference>
<dbReference type="FunFam" id="2.10.25.10:FF:000674">
    <property type="entry name" value="Mucin-2"/>
    <property type="match status" value="1"/>
</dbReference>
<feature type="compositionally biased region" description="Low complexity" evidence="9">
    <location>
        <begin position="1736"/>
        <end position="1825"/>
    </location>
</feature>
<evidence type="ECO:0000256" key="9">
    <source>
        <dbReference type="SAM" id="MobiDB-lite"/>
    </source>
</evidence>
<evidence type="ECO:0000313" key="15">
    <source>
        <dbReference type="Proteomes" id="UP000472264"/>
    </source>
</evidence>
<dbReference type="Pfam" id="PF25962">
    <property type="entry name" value="TIL_OTOGL_Mucin"/>
    <property type="match status" value="1"/>
</dbReference>
<dbReference type="InterPro" id="IPR006207">
    <property type="entry name" value="Cys_knot_C"/>
</dbReference>
<evidence type="ECO:0000256" key="7">
    <source>
        <dbReference type="ARBA" id="ARBA00023180"/>
    </source>
</evidence>
<dbReference type="InterPro" id="IPR025155">
    <property type="entry name" value="WxxW_domain"/>
</dbReference>
<dbReference type="Pfam" id="PF00094">
    <property type="entry name" value="VWD"/>
    <property type="match status" value="4"/>
</dbReference>
<dbReference type="PROSITE" id="PS01225">
    <property type="entry name" value="CTCK_2"/>
    <property type="match status" value="1"/>
</dbReference>
<dbReference type="Ensembl" id="ENSENLT00000020787.1">
    <property type="protein sequence ID" value="ENSENLP00000020065.1"/>
    <property type="gene ID" value="ENSENLG00000009097.1"/>
</dbReference>
<dbReference type="Pfam" id="PF08742">
    <property type="entry name" value="C8"/>
    <property type="match status" value="4"/>
</dbReference>
<dbReference type="InterPro" id="IPR001846">
    <property type="entry name" value="VWF_type-D"/>
</dbReference>